<gene>
    <name evidence="2" type="ORF">IAC72_02635</name>
</gene>
<evidence type="ECO:0000256" key="1">
    <source>
        <dbReference type="SAM" id="Phobius"/>
    </source>
</evidence>
<dbReference type="EMBL" id="DVOC01000045">
    <property type="protein sequence ID" value="HIU90898.1"/>
    <property type="molecule type" value="Genomic_DNA"/>
</dbReference>
<protein>
    <submittedName>
        <fullName evidence="2">Uncharacterized protein</fullName>
    </submittedName>
</protein>
<keyword evidence="1" id="KW-0812">Transmembrane</keyword>
<dbReference type="AlphaFoldDB" id="A0A9D1MWR7"/>
<evidence type="ECO:0000313" key="2">
    <source>
        <dbReference type="EMBL" id="HIU90898.1"/>
    </source>
</evidence>
<reference evidence="2" key="2">
    <citation type="journal article" date="2021" name="PeerJ">
        <title>Extensive microbial diversity within the chicken gut microbiome revealed by metagenomics and culture.</title>
        <authorList>
            <person name="Gilroy R."/>
            <person name="Ravi A."/>
            <person name="Getino M."/>
            <person name="Pursley I."/>
            <person name="Horton D.L."/>
            <person name="Alikhan N.F."/>
            <person name="Baker D."/>
            <person name="Gharbi K."/>
            <person name="Hall N."/>
            <person name="Watson M."/>
            <person name="Adriaenssens E.M."/>
            <person name="Foster-Nyarko E."/>
            <person name="Jarju S."/>
            <person name="Secka A."/>
            <person name="Antonio M."/>
            <person name="Oren A."/>
            <person name="Chaudhuri R.R."/>
            <person name="La Ragione R."/>
            <person name="Hildebrand F."/>
            <person name="Pallen M.J."/>
        </authorList>
    </citation>
    <scope>NUCLEOTIDE SEQUENCE</scope>
    <source>
        <strain evidence="2">ChiHjej12B11-7776</strain>
    </source>
</reference>
<proteinExistence type="predicted"/>
<comment type="caution">
    <text evidence="2">The sequence shown here is derived from an EMBL/GenBank/DDBJ whole genome shotgun (WGS) entry which is preliminary data.</text>
</comment>
<dbReference type="Proteomes" id="UP000886852">
    <property type="component" value="Unassembled WGS sequence"/>
</dbReference>
<evidence type="ECO:0000313" key="3">
    <source>
        <dbReference type="Proteomes" id="UP000886852"/>
    </source>
</evidence>
<name>A0A9D1MWR7_9BACT</name>
<keyword evidence="1" id="KW-1133">Transmembrane helix</keyword>
<accession>A0A9D1MWR7</accession>
<feature type="transmembrane region" description="Helical" evidence="1">
    <location>
        <begin position="6"/>
        <end position="27"/>
    </location>
</feature>
<sequence>MQKVLPVIIFCGAGLLGCVAFLVVTLVRFIKSRRKKEEFTLEDNVVTIKLKKR</sequence>
<keyword evidence="1" id="KW-0472">Membrane</keyword>
<organism evidence="2 3">
    <name type="scientific">Candidatus Fimimonas merdipullorum</name>
    <dbReference type="NCBI Taxonomy" id="2840822"/>
    <lineage>
        <taxon>Bacteria</taxon>
        <taxon>Pseudomonadati</taxon>
        <taxon>Myxococcota</taxon>
        <taxon>Myxococcia</taxon>
        <taxon>Myxococcales</taxon>
        <taxon>Cystobacterineae</taxon>
        <taxon>Myxococcaceae</taxon>
        <taxon>Myxococcaceae incertae sedis</taxon>
        <taxon>Candidatus Fimimonas</taxon>
    </lineage>
</organism>
<dbReference type="PROSITE" id="PS51257">
    <property type="entry name" value="PROKAR_LIPOPROTEIN"/>
    <property type="match status" value="1"/>
</dbReference>
<reference evidence="2" key="1">
    <citation type="submission" date="2020-10" db="EMBL/GenBank/DDBJ databases">
        <authorList>
            <person name="Gilroy R."/>
        </authorList>
    </citation>
    <scope>NUCLEOTIDE SEQUENCE</scope>
    <source>
        <strain evidence="2">ChiHjej12B11-7776</strain>
    </source>
</reference>